<feature type="domain" description="Ig-like" evidence="5">
    <location>
        <begin position="293"/>
        <end position="407"/>
    </location>
</feature>
<protein>
    <recommendedName>
        <fullName evidence="5">Ig-like domain-containing protein</fullName>
    </recommendedName>
</protein>
<feature type="region of interest" description="Disordered" evidence="3">
    <location>
        <begin position="546"/>
        <end position="641"/>
    </location>
</feature>
<dbReference type="FunFam" id="2.60.40.10:FF:000593">
    <property type="entry name" value="Fibroblast growth factor receptor-like 1"/>
    <property type="match status" value="1"/>
</dbReference>
<feature type="compositionally biased region" description="Pro residues" evidence="3">
    <location>
        <begin position="559"/>
        <end position="568"/>
    </location>
</feature>
<keyword evidence="7" id="KW-1185">Reference proteome</keyword>
<evidence type="ECO:0000313" key="7">
    <source>
        <dbReference type="Proteomes" id="UP000708208"/>
    </source>
</evidence>
<dbReference type="FunFam" id="2.60.40.10:FF:000032">
    <property type="entry name" value="palladin isoform X1"/>
    <property type="match status" value="1"/>
</dbReference>
<accession>A0A8J2LEQ4</accession>
<keyword evidence="4" id="KW-0472">Membrane</keyword>
<dbReference type="InterPro" id="IPR003599">
    <property type="entry name" value="Ig_sub"/>
</dbReference>
<dbReference type="PANTHER" id="PTHR19890:SF10">
    <property type="entry name" value="FIBROBLAST GROWTH FACTOR RECEPTOR-LIKE 1"/>
    <property type="match status" value="1"/>
</dbReference>
<feature type="domain" description="Ig-like" evidence="5">
    <location>
        <begin position="75"/>
        <end position="157"/>
    </location>
</feature>
<feature type="transmembrane region" description="Helical" evidence="4">
    <location>
        <begin position="417"/>
        <end position="444"/>
    </location>
</feature>
<feature type="domain" description="Ig-like" evidence="5">
    <location>
        <begin position="194"/>
        <end position="281"/>
    </location>
</feature>
<dbReference type="CDD" id="cd00096">
    <property type="entry name" value="Ig"/>
    <property type="match status" value="2"/>
</dbReference>
<evidence type="ECO:0000256" key="1">
    <source>
        <dbReference type="ARBA" id="ARBA00023157"/>
    </source>
</evidence>
<gene>
    <name evidence="6" type="ORF">AFUS01_LOCUS42391</name>
</gene>
<evidence type="ECO:0000313" key="6">
    <source>
        <dbReference type="EMBL" id="CAG7832720.1"/>
    </source>
</evidence>
<dbReference type="PANTHER" id="PTHR19890">
    <property type="entry name" value="FIBROBLAST GROWTH FACTOR RECEPTOR"/>
    <property type="match status" value="1"/>
</dbReference>
<dbReference type="SMART" id="SM00409">
    <property type="entry name" value="IG"/>
    <property type="match status" value="3"/>
</dbReference>
<keyword evidence="2" id="KW-0393">Immunoglobulin domain</keyword>
<dbReference type="EMBL" id="CAJVCH010566573">
    <property type="protein sequence ID" value="CAG7832720.1"/>
    <property type="molecule type" value="Genomic_DNA"/>
</dbReference>
<dbReference type="OrthoDB" id="5985519at2759"/>
<dbReference type="InterPro" id="IPR007110">
    <property type="entry name" value="Ig-like_dom"/>
</dbReference>
<reference evidence="6" key="1">
    <citation type="submission" date="2021-06" db="EMBL/GenBank/DDBJ databases">
        <authorList>
            <person name="Hodson N. C."/>
            <person name="Mongue J. A."/>
            <person name="Jaron S. K."/>
        </authorList>
    </citation>
    <scope>NUCLEOTIDE SEQUENCE</scope>
</reference>
<evidence type="ECO:0000256" key="3">
    <source>
        <dbReference type="SAM" id="MobiDB-lite"/>
    </source>
</evidence>
<dbReference type="InterPro" id="IPR052615">
    <property type="entry name" value="FGFRL"/>
</dbReference>
<dbReference type="SMART" id="SM00408">
    <property type="entry name" value="IGc2"/>
    <property type="match status" value="3"/>
</dbReference>
<comment type="caution">
    <text evidence="6">The sequence shown here is derived from an EMBL/GenBank/DDBJ whole genome shotgun (WGS) entry which is preliminary data.</text>
</comment>
<dbReference type="AlphaFoldDB" id="A0A8J2LEQ4"/>
<sequence>MYERGKKDREGFRTYTSEYAVSYWSFLYLPGSQDSLHFQRSPMSYTVAMKPFVLLLVVVCFPSSILTDAGLNGPPHISGEVPPKYESKVGEVVKIECPIDGPLQVMYEWYKDREAITGTWDRFRVSKKKLRIINVSPEDGGVYVCKAVNGFGSKEISTRLIVYDENGSIVGGMDTDDTGDENNNEPDDILMLIPRIVDMSRPTTGSTFRPQKGESISLYCKVEGQPLPLVSWYKLKNGLQQLKVSGQQQLDLTSINSEDSGTYICLAVNEYGQANASFVVEVVEVGSGTPRGPVIFSLEPSNLTVVQGRLIQFRCHINSDTMPKVQWLRELDEAYSRNRTLSADEAFKQHVPGGRFELISTTSPVTQMRNGSYVSELTLRTDSRDSGSYICLATNTEGYGIHMSFLSILPPSESDSFLPIGALFAIPSTLVVLFTALALVICWVRRGQSEDSGGTPNLTITTAATYATPRDVIHEHSHHHHHQSAASLPFYKGRPQNPSAARSIPSHFCNQQYFCKEPPVPIVKNSSHPNNSAYASVPICDNGPPPLHSTFGITSSRAPPLPSRPNFPPTSRDRTSYNNQGLLTQPLLTQTASSSDSRDSRQSATYRTEFPNHRQMEHWGSSGGSDASSDRKNSRSQQIRL</sequence>
<evidence type="ECO:0000256" key="4">
    <source>
        <dbReference type="SAM" id="Phobius"/>
    </source>
</evidence>
<dbReference type="InterPro" id="IPR003598">
    <property type="entry name" value="Ig_sub2"/>
</dbReference>
<dbReference type="Pfam" id="PF07679">
    <property type="entry name" value="I-set"/>
    <property type="match status" value="2"/>
</dbReference>
<evidence type="ECO:0000256" key="2">
    <source>
        <dbReference type="ARBA" id="ARBA00023319"/>
    </source>
</evidence>
<evidence type="ECO:0000259" key="5">
    <source>
        <dbReference type="PROSITE" id="PS50835"/>
    </source>
</evidence>
<keyword evidence="4" id="KW-1133">Transmembrane helix</keyword>
<name>A0A8J2LEQ4_9HEXA</name>
<keyword evidence="1" id="KW-1015">Disulfide bond</keyword>
<dbReference type="PROSITE" id="PS50835">
    <property type="entry name" value="IG_LIKE"/>
    <property type="match status" value="3"/>
</dbReference>
<feature type="compositionally biased region" description="Low complexity" evidence="3">
    <location>
        <begin position="580"/>
        <end position="595"/>
    </location>
</feature>
<keyword evidence="4" id="KW-0812">Transmembrane</keyword>
<dbReference type="Pfam" id="PF13927">
    <property type="entry name" value="Ig_3"/>
    <property type="match status" value="1"/>
</dbReference>
<proteinExistence type="predicted"/>
<dbReference type="Proteomes" id="UP000708208">
    <property type="component" value="Unassembled WGS sequence"/>
</dbReference>
<dbReference type="InterPro" id="IPR013098">
    <property type="entry name" value="Ig_I-set"/>
</dbReference>
<organism evidence="6 7">
    <name type="scientific">Allacma fusca</name>
    <dbReference type="NCBI Taxonomy" id="39272"/>
    <lineage>
        <taxon>Eukaryota</taxon>
        <taxon>Metazoa</taxon>
        <taxon>Ecdysozoa</taxon>
        <taxon>Arthropoda</taxon>
        <taxon>Hexapoda</taxon>
        <taxon>Collembola</taxon>
        <taxon>Symphypleona</taxon>
        <taxon>Sminthuridae</taxon>
        <taxon>Allacma</taxon>
    </lineage>
</organism>